<protein>
    <submittedName>
        <fullName evidence="2">Uncharacterized protein</fullName>
    </submittedName>
</protein>
<proteinExistence type="predicted"/>
<evidence type="ECO:0000313" key="3">
    <source>
        <dbReference type="Proteomes" id="UP000593576"/>
    </source>
</evidence>
<dbReference type="AlphaFoldDB" id="A0A7J9M713"/>
<organism evidence="2 3">
    <name type="scientific">Gossypium schwendimanii</name>
    <name type="common">Cotton</name>
    <dbReference type="NCBI Taxonomy" id="34291"/>
    <lineage>
        <taxon>Eukaryota</taxon>
        <taxon>Viridiplantae</taxon>
        <taxon>Streptophyta</taxon>
        <taxon>Embryophyta</taxon>
        <taxon>Tracheophyta</taxon>
        <taxon>Spermatophyta</taxon>
        <taxon>Magnoliopsida</taxon>
        <taxon>eudicotyledons</taxon>
        <taxon>Gunneridae</taxon>
        <taxon>Pentapetalae</taxon>
        <taxon>rosids</taxon>
        <taxon>malvids</taxon>
        <taxon>Malvales</taxon>
        <taxon>Malvaceae</taxon>
        <taxon>Malvoideae</taxon>
        <taxon>Gossypium</taxon>
    </lineage>
</organism>
<evidence type="ECO:0000313" key="2">
    <source>
        <dbReference type="EMBL" id="MBA0866902.1"/>
    </source>
</evidence>
<feature type="non-terminal residue" evidence="2">
    <location>
        <position position="1"/>
    </location>
</feature>
<reference evidence="2 3" key="1">
    <citation type="journal article" date="2019" name="Genome Biol. Evol.">
        <title>Insights into the evolution of the New World diploid cottons (Gossypium, subgenus Houzingenia) based on genome sequencing.</title>
        <authorList>
            <person name="Grover C.E."/>
            <person name="Arick M.A. 2nd"/>
            <person name="Thrash A."/>
            <person name="Conover J.L."/>
            <person name="Sanders W.S."/>
            <person name="Peterson D.G."/>
            <person name="Frelichowski J.E."/>
            <person name="Scheffler J.A."/>
            <person name="Scheffler B.E."/>
            <person name="Wendel J.F."/>
        </authorList>
    </citation>
    <scope>NUCLEOTIDE SEQUENCE [LARGE SCALE GENOMIC DNA]</scope>
    <source>
        <strain evidence="2">1</strain>
        <tissue evidence="2">Leaf</tissue>
    </source>
</reference>
<gene>
    <name evidence="2" type="ORF">Goshw_025496</name>
</gene>
<dbReference type="Proteomes" id="UP000593576">
    <property type="component" value="Unassembled WGS sequence"/>
</dbReference>
<sequence length="93" mass="11133">NIINNDDFYYYFHIEISSLIGIVEKKNYQPYQIWIIQRMIESPRLSTVKEDKEHLTKTIDRCYKAQLLSNPSRDRFNNKSPIFTSTRDLSTLD</sequence>
<keyword evidence="3" id="KW-1185">Reference proteome</keyword>
<name>A0A7J9M713_GOSSC</name>
<dbReference type="EMBL" id="JABFAF010000009">
    <property type="protein sequence ID" value="MBA0866902.1"/>
    <property type="molecule type" value="Genomic_DNA"/>
</dbReference>
<comment type="caution">
    <text evidence="2">The sequence shown here is derived from an EMBL/GenBank/DDBJ whole genome shotgun (WGS) entry which is preliminary data.</text>
</comment>
<accession>A0A7J9M713</accession>
<evidence type="ECO:0000256" key="1">
    <source>
        <dbReference type="SAM" id="MobiDB-lite"/>
    </source>
</evidence>
<feature type="region of interest" description="Disordered" evidence="1">
    <location>
        <begin position="71"/>
        <end position="93"/>
    </location>
</feature>
<feature type="compositionally biased region" description="Polar residues" evidence="1">
    <location>
        <begin position="78"/>
        <end position="93"/>
    </location>
</feature>